<dbReference type="SUPFAM" id="SSF52540">
    <property type="entry name" value="P-loop containing nucleoside triphosphate hydrolases"/>
    <property type="match status" value="1"/>
</dbReference>
<dbReference type="RefSeq" id="WP_391936634.1">
    <property type="nucleotide sequence ID" value="NZ_JBIBSM010000016.1"/>
</dbReference>
<feature type="transmembrane region" description="Helical" evidence="2">
    <location>
        <begin position="450"/>
        <end position="468"/>
    </location>
</feature>
<dbReference type="Proteomes" id="UP001603013">
    <property type="component" value="Unassembled WGS sequence"/>
</dbReference>
<keyword evidence="4" id="KW-1185">Reference proteome</keyword>
<dbReference type="EMBL" id="JBIBSM010000016">
    <property type="protein sequence ID" value="MFF8279709.1"/>
    <property type="molecule type" value="Genomic_DNA"/>
</dbReference>
<dbReference type="InterPro" id="IPR027417">
    <property type="entry name" value="P-loop_NTPase"/>
</dbReference>
<feature type="transmembrane region" description="Helical" evidence="2">
    <location>
        <begin position="382"/>
        <end position="399"/>
    </location>
</feature>
<keyword evidence="2" id="KW-1133">Transmembrane helix</keyword>
<feature type="compositionally biased region" description="Basic and acidic residues" evidence="1">
    <location>
        <begin position="897"/>
        <end position="906"/>
    </location>
</feature>
<keyword evidence="2" id="KW-0472">Membrane</keyword>
<evidence type="ECO:0008006" key="5">
    <source>
        <dbReference type="Google" id="ProtNLM"/>
    </source>
</evidence>
<reference evidence="3 4" key="1">
    <citation type="submission" date="2024-10" db="EMBL/GenBank/DDBJ databases">
        <title>The Natural Products Discovery Center: Release of the First 8490 Sequenced Strains for Exploring Actinobacteria Biosynthetic Diversity.</title>
        <authorList>
            <person name="Kalkreuter E."/>
            <person name="Kautsar S.A."/>
            <person name="Yang D."/>
            <person name="Bader C.D."/>
            <person name="Teijaro C.N."/>
            <person name="Fluegel L."/>
            <person name="Davis C.M."/>
            <person name="Simpson J.R."/>
            <person name="Lauterbach L."/>
            <person name="Steele A.D."/>
            <person name="Gui C."/>
            <person name="Meng S."/>
            <person name="Li G."/>
            <person name="Viehrig K."/>
            <person name="Ye F."/>
            <person name="Su P."/>
            <person name="Kiefer A.F."/>
            <person name="Nichols A."/>
            <person name="Cepeda A.J."/>
            <person name="Yan W."/>
            <person name="Fan B."/>
            <person name="Jiang Y."/>
            <person name="Adhikari A."/>
            <person name="Zheng C.-J."/>
            <person name="Schuster L."/>
            <person name="Cowan T.M."/>
            <person name="Smanski M.J."/>
            <person name="Chevrette M.G."/>
            <person name="De Carvalho L.P.S."/>
            <person name="Shen B."/>
        </authorList>
    </citation>
    <scope>NUCLEOTIDE SEQUENCE [LARGE SCALE GENOMIC DNA]</scope>
    <source>
        <strain evidence="3 4">NPDC015755</strain>
    </source>
</reference>
<sequence length="914" mass="100067">MLRRRPRPAWQVADFFAIEREAEVYLASVDACLAEPGVVRRLGVRPQATAENARSAMLSEANVGRALEPSREAQIQFRTLLEEGERLRRRRDYLRNGTHPATVLLCAVTMLTLLFAAFAPWSTALVLTSVPPLTAAAIWRHPVWRISVRLNLREWALVPRALLLVRRIRWAEAAWSRSLEENGVRPLVSRVVEALLGEDHDSLLLADSYDGLRSPRNPQYVVDSRVGRSLAGKITQLEGGGTIAVSGSRGAGKSTLLETCAGDAGLAVIMQAPATYSPYDFLLSLYVRTCEVYLVLHGQDLPEFIRLSPFRRAARTLFPAFRKGSLLLAFGAAAAALVVLGTAASTRALADRHHGAIRARAADVWDQYLADPVLDVWRGERIGTALLIALAGVLLWRLRRWMRWEVLRPRVAIGVMGAGALLALGSVGSLFFDDGIRAVVGKFDIVDDPLMLLVALAPLVALLYLPEFRTRGQTQVAFTALLAALALLFTRPLPQAVAADPDNPVRLAGLLAGILLYRAAARPPATPSPLVSACRDELYRLQTVQTASSVITAGAPQLMTAQTTSLSTLPPNFPELVADYRALLTRIAGEQHRLGQRVVIAIDEVDRLGSDTQALVFLSEIKGVFGVPHVHYLISVAEDVGASFVRRGLPHRGVTDSSLDDVVHVPPCTLEESKKILERRAPGLSEPFKVLTHALSGGVPRDLIRYGLRLDEIETKTRFVELTDIARQLILEELTETLSGFRTLLSKQRWTPRSSAILITFRNLVGQLPPPCPCGSPELRSALEQVAFQHLGRQLGEDAAAEVPDEARELMDEASAYVLFSVTLLDIFGTGDLARRRNEAAARGPAGELELLGQARQELEVSPYSARQLITSIRAAWQLPDERADRTAEVPTPRSGDCPRHPRVGRESGTAPQR</sequence>
<gene>
    <name evidence="3" type="ORF">ACF05T_26980</name>
</gene>
<protein>
    <recommendedName>
        <fullName evidence="5">KAP NTPase domain-containing protein</fullName>
    </recommendedName>
</protein>
<evidence type="ECO:0000256" key="1">
    <source>
        <dbReference type="SAM" id="MobiDB-lite"/>
    </source>
</evidence>
<evidence type="ECO:0000313" key="4">
    <source>
        <dbReference type="Proteomes" id="UP001603013"/>
    </source>
</evidence>
<accession>A0ABW6YIN7</accession>
<feature type="transmembrane region" description="Helical" evidence="2">
    <location>
        <begin position="124"/>
        <end position="143"/>
    </location>
</feature>
<feature type="transmembrane region" description="Helical" evidence="2">
    <location>
        <begin position="98"/>
        <end position="118"/>
    </location>
</feature>
<name>A0ABW6YIN7_9ACTN</name>
<feature type="transmembrane region" description="Helical" evidence="2">
    <location>
        <begin position="325"/>
        <end position="344"/>
    </location>
</feature>
<comment type="caution">
    <text evidence="3">The sequence shown here is derived from an EMBL/GenBank/DDBJ whole genome shotgun (WGS) entry which is preliminary data.</text>
</comment>
<feature type="transmembrane region" description="Helical" evidence="2">
    <location>
        <begin position="411"/>
        <end position="430"/>
    </location>
</feature>
<organism evidence="3 4">
    <name type="scientific">Streptomyces lateritius</name>
    <dbReference type="NCBI Taxonomy" id="67313"/>
    <lineage>
        <taxon>Bacteria</taxon>
        <taxon>Bacillati</taxon>
        <taxon>Actinomycetota</taxon>
        <taxon>Actinomycetes</taxon>
        <taxon>Kitasatosporales</taxon>
        <taxon>Streptomycetaceae</taxon>
        <taxon>Streptomyces</taxon>
    </lineage>
</organism>
<evidence type="ECO:0000313" key="3">
    <source>
        <dbReference type="EMBL" id="MFF8279709.1"/>
    </source>
</evidence>
<evidence type="ECO:0000256" key="2">
    <source>
        <dbReference type="SAM" id="Phobius"/>
    </source>
</evidence>
<keyword evidence="2" id="KW-0812">Transmembrane</keyword>
<feature type="transmembrane region" description="Helical" evidence="2">
    <location>
        <begin position="475"/>
        <end position="493"/>
    </location>
</feature>
<proteinExistence type="predicted"/>
<feature type="region of interest" description="Disordered" evidence="1">
    <location>
        <begin position="880"/>
        <end position="914"/>
    </location>
</feature>